<dbReference type="InParanoid" id="A0A0C3JTU2"/>
<dbReference type="HOGENOM" id="CLU_2997432_0_0_1"/>
<protein>
    <submittedName>
        <fullName evidence="1">Uncharacterized protein</fullName>
    </submittedName>
</protein>
<accession>A0A0C3JTU2</accession>
<name>A0A0C3JTU2_PISTI</name>
<sequence>MLKGPGFQPLLNVPDSGSFTTLPCKLTSHHRHHCSPEGHYVTIPHTVPVAMIWIIAI</sequence>
<gene>
    <name evidence="1" type="ORF">M404DRAFT_993565</name>
</gene>
<proteinExistence type="predicted"/>
<organism evidence="1 2">
    <name type="scientific">Pisolithus tinctorius Marx 270</name>
    <dbReference type="NCBI Taxonomy" id="870435"/>
    <lineage>
        <taxon>Eukaryota</taxon>
        <taxon>Fungi</taxon>
        <taxon>Dikarya</taxon>
        <taxon>Basidiomycota</taxon>
        <taxon>Agaricomycotina</taxon>
        <taxon>Agaricomycetes</taxon>
        <taxon>Agaricomycetidae</taxon>
        <taxon>Boletales</taxon>
        <taxon>Sclerodermatineae</taxon>
        <taxon>Pisolithaceae</taxon>
        <taxon>Pisolithus</taxon>
    </lineage>
</organism>
<reference evidence="1 2" key="1">
    <citation type="submission" date="2014-04" db="EMBL/GenBank/DDBJ databases">
        <authorList>
            <consortium name="DOE Joint Genome Institute"/>
            <person name="Kuo A."/>
            <person name="Kohler A."/>
            <person name="Costa M.D."/>
            <person name="Nagy L.G."/>
            <person name="Floudas D."/>
            <person name="Copeland A."/>
            <person name="Barry K.W."/>
            <person name="Cichocki N."/>
            <person name="Veneault-Fourrey C."/>
            <person name="LaButti K."/>
            <person name="Lindquist E.A."/>
            <person name="Lipzen A."/>
            <person name="Lundell T."/>
            <person name="Morin E."/>
            <person name="Murat C."/>
            <person name="Sun H."/>
            <person name="Tunlid A."/>
            <person name="Henrissat B."/>
            <person name="Grigoriev I.V."/>
            <person name="Hibbett D.S."/>
            <person name="Martin F."/>
            <person name="Nordberg H.P."/>
            <person name="Cantor M.N."/>
            <person name="Hua S.X."/>
        </authorList>
    </citation>
    <scope>NUCLEOTIDE SEQUENCE [LARGE SCALE GENOMIC DNA]</scope>
    <source>
        <strain evidence="1 2">Marx 270</strain>
    </source>
</reference>
<evidence type="ECO:0000313" key="2">
    <source>
        <dbReference type="Proteomes" id="UP000054217"/>
    </source>
</evidence>
<dbReference type="EMBL" id="KN831947">
    <property type="protein sequence ID" value="KIO12578.1"/>
    <property type="molecule type" value="Genomic_DNA"/>
</dbReference>
<dbReference type="Proteomes" id="UP000054217">
    <property type="component" value="Unassembled WGS sequence"/>
</dbReference>
<keyword evidence="2" id="KW-1185">Reference proteome</keyword>
<dbReference type="AlphaFoldDB" id="A0A0C3JTU2"/>
<evidence type="ECO:0000313" key="1">
    <source>
        <dbReference type="EMBL" id="KIO12578.1"/>
    </source>
</evidence>
<reference evidence="2" key="2">
    <citation type="submission" date="2015-01" db="EMBL/GenBank/DDBJ databases">
        <title>Evolutionary Origins and Diversification of the Mycorrhizal Mutualists.</title>
        <authorList>
            <consortium name="DOE Joint Genome Institute"/>
            <consortium name="Mycorrhizal Genomics Consortium"/>
            <person name="Kohler A."/>
            <person name="Kuo A."/>
            <person name="Nagy L.G."/>
            <person name="Floudas D."/>
            <person name="Copeland A."/>
            <person name="Barry K.W."/>
            <person name="Cichocki N."/>
            <person name="Veneault-Fourrey C."/>
            <person name="LaButti K."/>
            <person name="Lindquist E.A."/>
            <person name="Lipzen A."/>
            <person name="Lundell T."/>
            <person name="Morin E."/>
            <person name="Murat C."/>
            <person name="Riley R."/>
            <person name="Ohm R."/>
            <person name="Sun H."/>
            <person name="Tunlid A."/>
            <person name="Henrissat B."/>
            <person name="Grigoriev I.V."/>
            <person name="Hibbett D.S."/>
            <person name="Martin F."/>
        </authorList>
    </citation>
    <scope>NUCLEOTIDE SEQUENCE [LARGE SCALE GENOMIC DNA]</scope>
    <source>
        <strain evidence="2">Marx 270</strain>
    </source>
</reference>